<evidence type="ECO:0000313" key="3">
    <source>
        <dbReference type="Proteomes" id="UP000054007"/>
    </source>
</evidence>
<dbReference type="OrthoDB" id="2162994at2759"/>
<organism evidence="2 3">
    <name type="scientific">Cylindrobasidium torrendii FP15055 ss-10</name>
    <dbReference type="NCBI Taxonomy" id="1314674"/>
    <lineage>
        <taxon>Eukaryota</taxon>
        <taxon>Fungi</taxon>
        <taxon>Dikarya</taxon>
        <taxon>Basidiomycota</taxon>
        <taxon>Agaricomycotina</taxon>
        <taxon>Agaricomycetes</taxon>
        <taxon>Agaricomycetidae</taxon>
        <taxon>Agaricales</taxon>
        <taxon>Marasmiineae</taxon>
        <taxon>Physalacriaceae</taxon>
        <taxon>Cylindrobasidium</taxon>
    </lineage>
</organism>
<accession>A0A0D7BM38</accession>
<feature type="compositionally biased region" description="Pro residues" evidence="1">
    <location>
        <begin position="97"/>
        <end position="120"/>
    </location>
</feature>
<feature type="compositionally biased region" description="Basic and acidic residues" evidence="1">
    <location>
        <begin position="37"/>
        <end position="84"/>
    </location>
</feature>
<keyword evidence="3" id="KW-1185">Reference proteome</keyword>
<reference evidence="2 3" key="1">
    <citation type="journal article" date="2015" name="Fungal Genet. Biol.">
        <title>Evolution of novel wood decay mechanisms in Agaricales revealed by the genome sequences of Fistulina hepatica and Cylindrobasidium torrendii.</title>
        <authorList>
            <person name="Floudas D."/>
            <person name="Held B.W."/>
            <person name="Riley R."/>
            <person name="Nagy L.G."/>
            <person name="Koehler G."/>
            <person name="Ransdell A.S."/>
            <person name="Younus H."/>
            <person name="Chow J."/>
            <person name="Chiniquy J."/>
            <person name="Lipzen A."/>
            <person name="Tritt A."/>
            <person name="Sun H."/>
            <person name="Haridas S."/>
            <person name="LaButti K."/>
            <person name="Ohm R.A."/>
            <person name="Kues U."/>
            <person name="Blanchette R.A."/>
            <person name="Grigoriev I.V."/>
            <person name="Minto R.E."/>
            <person name="Hibbett D.S."/>
        </authorList>
    </citation>
    <scope>NUCLEOTIDE SEQUENCE [LARGE SCALE GENOMIC DNA]</scope>
    <source>
        <strain evidence="2 3">FP15055 ss-10</strain>
    </source>
</reference>
<dbReference type="Proteomes" id="UP000054007">
    <property type="component" value="Unassembled WGS sequence"/>
</dbReference>
<feature type="compositionally biased region" description="Acidic residues" evidence="1">
    <location>
        <begin position="313"/>
        <end position="347"/>
    </location>
</feature>
<dbReference type="STRING" id="1314674.A0A0D7BM38"/>
<feature type="region of interest" description="Disordered" evidence="1">
    <location>
        <begin position="26"/>
        <end position="357"/>
    </location>
</feature>
<sequence length="357" mass="39415">MSSSAPDTPHSNAQLARMLAESYREIEKMRTAPSGDLHARISHLEQERENLRHDLSRAERERDDARERLDAIRGHWDKARREMDWFVGSASSSSGNQPPPPLHIPPPHQQPPPPPPPPPHAVNHRKRERSVDFPPLEQPSKKARQQQQEPKFYTYEPAGNPYPTYAGLPVSAGPSGSPSRPPPPPPPAPLPPQVHIPATPPQPARTYPSHNEQGQRICRSCGQPGRYKEDKCVEKWGPGPLGPGTVCDRCRKKTKRLERRDSLATPMSHAPSAMPIVIPNPSSQAVAPPPPPPQRPRTNSASTHTHGRHEQEQDQDQDADGEPEIDELAEGDEAAGPVDNEEDDLLDAVDASERAAR</sequence>
<evidence type="ECO:0000313" key="2">
    <source>
        <dbReference type="EMBL" id="KIY70666.1"/>
    </source>
</evidence>
<dbReference type="AlphaFoldDB" id="A0A0D7BM38"/>
<evidence type="ECO:0000256" key="1">
    <source>
        <dbReference type="SAM" id="MobiDB-lite"/>
    </source>
</evidence>
<protein>
    <submittedName>
        <fullName evidence="2">Uncharacterized protein</fullName>
    </submittedName>
</protein>
<name>A0A0D7BM38_9AGAR</name>
<feature type="compositionally biased region" description="Low complexity" evidence="1">
    <location>
        <begin position="166"/>
        <end position="178"/>
    </location>
</feature>
<dbReference type="EMBL" id="KN880465">
    <property type="protein sequence ID" value="KIY70666.1"/>
    <property type="molecule type" value="Genomic_DNA"/>
</dbReference>
<proteinExistence type="predicted"/>
<feature type="compositionally biased region" description="Pro residues" evidence="1">
    <location>
        <begin position="179"/>
        <end position="203"/>
    </location>
</feature>
<gene>
    <name evidence="2" type="ORF">CYLTODRAFT_487946</name>
</gene>